<feature type="compositionally biased region" description="Acidic residues" evidence="1">
    <location>
        <begin position="32"/>
        <end position="51"/>
    </location>
</feature>
<accession>A0AAV1X4B6</accession>
<organism evidence="2 3">
    <name type="scientific">Lupinus luteus</name>
    <name type="common">European yellow lupine</name>
    <dbReference type="NCBI Taxonomy" id="3873"/>
    <lineage>
        <taxon>Eukaryota</taxon>
        <taxon>Viridiplantae</taxon>
        <taxon>Streptophyta</taxon>
        <taxon>Embryophyta</taxon>
        <taxon>Tracheophyta</taxon>
        <taxon>Spermatophyta</taxon>
        <taxon>Magnoliopsida</taxon>
        <taxon>eudicotyledons</taxon>
        <taxon>Gunneridae</taxon>
        <taxon>Pentapetalae</taxon>
        <taxon>rosids</taxon>
        <taxon>fabids</taxon>
        <taxon>Fabales</taxon>
        <taxon>Fabaceae</taxon>
        <taxon>Papilionoideae</taxon>
        <taxon>50 kb inversion clade</taxon>
        <taxon>genistoids sensu lato</taxon>
        <taxon>core genistoids</taxon>
        <taxon>Genisteae</taxon>
        <taxon>Lupinus</taxon>
    </lineage>
</organism>
<proteinExistence type="predicted"/>
<feature type="region of interest" description="Disordered" evidence="1">
    <location>
        <begin position="32"/>
        <end position="59"/>
    </location>
</feature>
<evidence type="ECO:0000313" key="2">
    <source>
        <dbReference type="EMBL" id="CAL0315867.1"/>
    </source>
</evidence>
<sequence length="128" mass="14699">MASYENNDDVGLVEMDLEVFEIDGAVLSELVEEEEEVKDENEGNTESIEEGMVDREQEQQEKNCYFEWLNMMMDMMESNNPQNGVIMNWYENDIVGMVDFGYVNGESYSQICEGLVSNEGSYGNLWEG</sequence>
<keyword evidence="3" id="KW-1185">Reference proteome</keyword>
<comment type="caution">
    <text evidence="2">The sequence shown here is derived from an EMBL/GenBank/DDBJ whole genome shotgun (WGS) entry which is preliminary data.</text>
</comment>
<gene>
    <name evidence="2" type="ORF">LLUT_LOCUS16927</name>
</gene>
<dbReference type="Proteomes" id="UP001497480">
    <property type="component" value="Unassembled WGS sequence"/>
</dbReference>
<dbReference type="AlphaFoldDB" id="A0AAV1X4B6"/>
<name>A0AAV1X4B6_LUPLU</name>
<dbReference type="EMBL" id="CAXHTB010000011">
    <property type="protein sequence ID" value="CAL0315867.1"/>
    <property type="molecule type" value="Genomic_DNA"/>
</dbReference>
<evidence type="ECO:0000313" key="3">
    <source>
        <dbReference type="Proteomes" id="UP001497480"/>
    </source>
</evidence>
<evidence type="ECO:0000256" key="1">
    <source>
        <dbReference type="SAM" id="MobiDB-lite"/>
    </source>
</evidence>
<protein>
    <submittedName>
        <fullName evidence="2">Uncharacterized protein</fullName>
    </submittedName>
</protein>
<reference evidence="2 3" key="1">
    <citation type="submission" date="2024-03" db="EMBL/GenBank/DDBJ databases">
        <authorList>
            <person name="Martinez-Hernandez J."/>
        </authorList>
    </citation>
    <scope>NUCLEOTIDE SEQUENCE [LARGE SCALE GENOMIC DNA]</scope>
</reference>